<dbReference type="InterPro" id="IPR000182">
    <property type="entry name" value="GNAT_dom"/>
</dbReference>
<dbReference type="InterPro" id="IPR050832">
    <property type="entry name" value="Bact_Acetyltransf"/>
</dbReference>
<proteinExistence type="predicted"/>
<gene>
    <name evidence="4" type="ORF">AAD027_14035</name>
</gene>
<dbReference type="GO" id="GO:0016746">
    <property type="term" value="F:acyltransferase activity"/>
    <property type="evidence" value="ECO:0007669"/>
    <property type="project" value="UniProtKB-KW"/>
</dbReference>
<evidence type="ECO:0000256" key="2">
    <source>
        <dbReference type="ARBA" id="ARBA00023315"/>
    </source>
</evidence>
<organism evidence="4 5">
    <name type="scientific">Pseudoxanthomonas putridarboris</name>
    <dbReference type="NCBI Taxonomy" id="752605"/>
    <lineage>
        <taxon>Bacteria</taxon>
        <taxon>Pseudomonadati</taxon>
        <taxon>Pseudomonadota</taxon>
        <taxon>Gammaproteobacteria</taxon>
        <taxon>Lysobacterales</taxon>
        <taxon>Lysobacteraceae</taxon>
        <taxon>Pseudoxanthomonas</taxon>
    </lineage>
</organism>
<dbReference type="EMBL" id="JBBWWT010000006">
    <property type="protein sequence ID" value="MEL1265477.1"/>
    <property type="molecule type" value="Genomic_DNA"/>
</dbReference>
<feature type="domain" description="N-acetyltransferase" evidence="3">
    <location>
        <begin position="1"/>
        <end position="148"/>
    </location>
</feature>
<accession>A0ABU9J2L5</accession>
<evidence type="ECO:0000259" key="3">
    <source>
        <dbReference type="PROSITE" id="PS51186"/>
    </source>
</evidence>
<keyword evidence="2 4" id="KW-0012">Acyltransferase</keyword>
<dbReference type="PANTHER" id="PTHR43877:SF1">
    <property type="entry name" value="ACETYLTRANSFERASE"/>
    <property type="match status" value="1"/>
</dbReference>
<dbReference type="Gene3D" id="3.40.630.30">
    <property type="match status" value="1"/>
</dbReference>
<protein>
    <submittedName>
        <fullName evidence="4">N-acetyltransferase</fullName>
        <ecNumber evidence="4">2.3.1.-</ecNumber>
    </submittedName>
</protein>
<keyword evidence="5" id="KW-1185">Reference proteome</keyword>
<dbReference type="RefSeq" id="WP_341726642.1">
    <property type="nucleotide sequence ID" value="NZ_JBBWWT010000006.1"/>
</dbReference>
<evidence type="ECO:0000313" key="4">
    <source>
        <dbReference type="EMBL" id="MEL1265477.1"/>
    </source>
</evidence>
<keyword evidence="1 4" id="KW-0808">Transferase</keyword>
<dbReference type="Pfam" id="PF00583">
    <property type="entry name" value="Acetyltransf_1"/>
    <property type="match status" value="1"/>
</dbReference>
<evidence type="ECO:0000313" key="5">
    <source>
        <dbReference type="Proteomes" id="UP001459204"/>
    </source>
</evidence>
<comment type="caution">
    <text evidence="4">The sequence shown here is derived from an EMBL/GenBank/DDBJ whole genome shotgun (WGS) entry which is preliminary data.</text>
</comment>
<dbReference type="PROSITE" id="PS51186">
    <property type="entry name" value="GNAT"/>
    <property type="match status" value="1"/>
</dbReference>
<name>A0ABU9J2L5_9GAMM</name>
<dbReference type="PANTHER" id="PTHR43877">
    <property type="entry name" value="AMINOALKYLPHOSPHONATE N-ACETYLTRANSFERASE-RELATED-RELATED"/>
    <property type="match status" value="1"/>
</dbReference>
<dbReference type="Proteomes" id="UP001459204">
    <property type="component" value="Unassembled WGS sequence"/>
</dbReference>
<sequence>MWIRAETAADHDAIRRVTEAAFAGAEHASGTEARIVDALREAGALRLSLVADIDGRIAGHVALSPVTLDDGTGGWYGLGPVAVDPRDQRHGVGGALIRAALAELPALGARGCVVLGDPGYYTRFGFRQHTTLRYPEAPPEYFMALSPDDTLPQARVAYHPAFSVA</sequence>
<dbReference type="CDD" id="cd04301">
    <property type="entry name" value="NAT_SF"/>
    <property type="match status" value="1"/>
</dbReference>
<dbReference type="SUPFAM" id="SSF55729">
    <property type="entry name" value="Acyl-CoA N-acyltransferases (Nat)"/>
    <property type="match status" value="1"/>
</dbReference>
<dbReference type="EC" id="2.3.1.-" evidence="4"/>
<reference evidence="4 5" key="1">
    <citation type="submission" date="2024-04" db="EMBL/GenBank/DDBJ databases">
        <title>Draft genome sequence of Pseudoxanthomonas putridarboris WD12.</title>
        <authorList>
            <person name="Oh J."/>
        </authorList>
    </citation>
    <scope>NUCLEOTIDE SEQUENCE [LARGE SCALE GENOMIC DNA]</scope>
    <source>
        <strain evidence="4 5">WD12</strain>
    </source>
</reference>
<evidence type="ECO:0000256" key="1">
    <source>
        <dbReference type="ARBA" id="ARBA00022679"/>
    </source>
</evidence>
<dbReference type="InterPro" id="IPR016181">
    <property type="entry name" value="Acyl_CoA_acyltransferase"/>
</dbReference>